<dbReference type="RefSeq" id="WP_284257598.1">
    <property type="nucleotide sequence ID" value="NZ_BSOS01000042.1"/>
</dbReference>
<evidence type="ECO:0000313" key="1">
    <source>
        <dbReference type="EMBL" id="GLR66892.1"/>
    </source>
</evidence>
<protein>
    <submittedName>
        <fullName evidence="1">Uncharacterized protein</fullName>
    </submittedName>
</protein>
<gene>
    <name evidence="1" type="ORF">GCM10010909_15720</name>
</gene>
<evidence type="ECO:0000313" key="2">
    <source>
        <dbReference type="Proteomes" id="UP001156641"/>
    </source>
</evidence>
<proteinExistence type="predicted"/>
<dbReference type="Proteomes" id="UP001156641">
    <property type="component" value="Unassembled WGS sequence"/>
</dbReference>
<keyword evidence="2" id="KW-1185">Reference proteome</keyword>
<name>A0ABQ6A8H3_9PROT</name>
<reference evidence="2" key="1">
    <citation type="journal article" date="2019" name="Int. J. Syst. Evol. Microbiol.">
        <title>The Global Catalogue of Microorganisms (GCM) 10K type strain sequencing project: providing services to taxonomists for standard genome sequencing and annotation.</title>
        <authorList>
            <consortium name="The Broad Institute Genomics Platform"/>
            <consortium name="The Broad Institute Genome Sequencing Center for Infectious Disease"/>
            <person name="Wu L."/>
            <person name="Ma J."/>
        </authorList>
    </citation>
    <scope>NUCLEOTIDE SEQUENCE [LARGE SCALE GENOMIC DNA]</scope>
    <source>
        <strain evidence="2">NBRC 112502</strain>
    </source>
</reference>
<comment type="caution">
    <text evidence="1">The sequence shown here is derived from an EMBL/GenBank/DDBJ whole genome shotgun (WGS) entry which is preliminary data.</text>
</comment>
<dbReference type="EMBL" id="BSOS01000042">
    <property type="protein sequence ID" value="GLR66892.1"/>
    <property type="molecule type" value="Genomic_DNA"/>
</dbReference>
<organism evidence="1 2">
    <name type="scientific">Acidocella aquatica</name>
    <dbReference type="NCBI Taxonomy" id="1922313"/>
    <lineage>
        <taxon>Bacteria</taxon>
        <taxon>Pseudomonadati</taxon>
        <taxon>Pseudomonadota</taxon>
        <taxon>Alphaproteobacteria</taxon>
        <taxon>Acetobacterales</taxon>
        <taxon>Acidocellaceae</taxon>
        <taxon>Acidocella</taxon>
    </lineage>
</organism>
<accession>A0ABQ6A8H3</accession>
<sequence>MAALRDFVAELMERRGAAVEPIEPDGLAVIAPPELRAIMNWPELARLGFGREMPDTSQYIGMEGGWLDRFVTVLGDDGRYAERQVSLPPPYFTGDPERLLSQALDLPNAIWRLQAQRTAWTRCLILCFHSTALSDEKREALLWMGFNTGTGAALGAMLPRLRNALADNAVWLAPEREVRAAAGEGWNAATMQARVQPALDAAVRAELADFFRAMQRRLTRDHDRLHAYHDDLRRESLKRLAGLAGIPGSKAEADAKRETLRVEAIEREYRAKVDDLRHNYALRVTVEGVQVLELFVPVQRLEVLIRRRKGERLIQLDWHPLTRMAEPPPCDWGLGLGITRLVCDEQLHLTEPAGQAPCLGCGKSFCRACHKTACPKCGHAVAIP</sequence>